<feature type="domain" description="Glycosyltransferase 2-like" evidence="1">
    <location>
        <begin position="4"/>
        <end position="115"/>
    </location>
</feature>
<keyword evidence="2" id="KW-0808">Transferase</keyword>
<reference evidence="2" key="1">
    <citation type="submission" date="2021-03" db="EMBL/GenBank/DDBJ databases">
        <title>Whole genome shotgun sequence of Actinoplanes consettensis NBRC 14913.</title>
        <authorList>
            <person name="Komaki H."/>
            <person name="Tamura T."/>
        </authorList>
    </citation>
    <scope>NUCLEOTIDE SEQUENCE</scope>
    <source>
        <strain evidence="2">NBRC 14913</strain>
    </source>
</reference>
<dbReference type="SUPFAM" id="SSF53448">
    <property type="entry name" value="Nucleotide-diphospho-sugar transferases"/>
    <property type="match status" value="1"/>
</dbReference>
<dbReference type="InterPro" id="IPR029044">
    <property type="entry name" value="Nucleotide-diphossugar_trans"/>
</dbReference>
<protein>
    <submittedName>
        <fullName evidence="2">Glycosyl transferase family 2</fullName>
    </submittedName>
</protein>
<evidence type="ECO:0000313" key="2">
    <source>
        <dbReference type="EMBL" id="GIM67169.1"/>
    </source>
</evidence>
<evidence type="ECO:0000259" key="1">
    <source>
        <dbReference type="Pfam" id="PF00535"/>
    </source>
</evidence>
<dbReference type="Gene3D" id="3.90.550.10">
    <property type="entry name" value="Spore Coat Polysaccharide Biosynthesis Protein SpsA, Chain A"/>
    <property type="match status" value="1"/>
</dbReference>
<comment type="caution">
    <text evidence="2">The sequence shown here is derived from an EMBL/GenBank/DDBJ whole genome shotgun (WGS) entry which is preliminary data.</text>
</comment>
<dbReference type="RefSeq" id="WP_212995568.1">
    <property type="nucleotide sequence ID" value="NZ_BAAATW010000009.1"/>
</dbReference>
<dbReference type="PANTHER" id="PTHR43630:SF2">
    <property type="entry name" value="GLYCOSYLTRANSFERASE"/>
    <property type="match status" value="1"/>
</dbReference>
<organism evidence="2 3">
    <name type="scientific">Winogradskya consettensis</name>
    <dbReference type="NCBI Taxonomy" id="113560"/>
    <lineage>
        <taxon>Bacteria</taxon>
        <taxon>Bacillati</taxon>
        <taxon>Actinomycetota</taxon>
        <taxon>Actinomycetes</taxon>
        <taxon>Micromonosporales</taxon>
        <taxon>Micromonosporaceae</taxon>
        <taxon>Winogradskya</taxon>
    </lineage>
</organism>
<name>A0A919VRX8_9ACTN</name>
<dbReference type="GO" id="GO:0016740">
    <property type="term" value="F:transferase activity"/>
    <property type="evidence" value="ECO:0007669"/>
    <property type="project" value="UniProtKB-KW"/>
</dbReference>
<accession>A0A919VRX8</accession>
<dbReference type="PANTHER" id="PTHR43630">
    <property type="entry name" value="POLY-BETA-1,6-N-ACETYL-D-GLUCOSAMINE SYNTHASE"/>
    <property type="match status" value="1"/>
</dbReference>
<dbReference type="CDD" id="cd00761">
    <property type="entry name" value="Glyco_tranf_GTA_type"/>
    <property type="match status" value="1"/>
</dbReference>
<evidence type="ECO:0000313" key="3">
    <source>
        <dbReference type="Proteomes" id="UP000680865"/>
    </source>
</evidence>
<dbReference type="Proteomes" id="UP000680865">
    <property type="component" value="Unassembled WGS sequence"/>
</dbReference>
<keyword evidence="3" id="KW-1185">Reference proteome</keyword>
<dbReference type="EMBL" id="BOQP01000003">
    <property type="protein sequence ID" value="GIM67169.1"/>
    <property type="molecule type" value="Genomic_DNA"/>
</dbReference>
<proteinExistence type="predicted"/>
<dbReference type="Pfam" id="PF00535">
    <property type="entry name" value="Glycos_transf_2"/>
    <property type="match status" value="1"/>
</dbReference>
<dbReference type="InterPro" id="IPR001173">
    <property type="entry name" value="Glyco_trans_2-like"/>
</dbReference>
<gene>
    <name evidence="2" type="ORF">Aco04nite_05070</name>
</gene>
<sequence>MKISFVVPTRNNARTLAACLGSLRNQTHPDVEVLVIDNSSTDTTVAIGERFADQVVQWGPERSAQRNHGTKCSTGDVVVFIDSDMVLEPHIATEIEEQFTAHPGIGALIIPERSFGEGFLASCRQLEKSLYVGDAAVESPRAFRRELIEEIGGWDENLTAAEDWDLADRTKEKTELGRVAAYIWHDEGRIQLRATFAKKRYYGRWIDQYVSMHDDSNSKFTRTALVRKPGALLRHPVLTAGLVTLKATEAAGLLLGIRDSRTSSTGSAT</sequence>
<dbReference type="AlphaFoldDB" id="A0A919VRX8"/>